<protein>
    <submittedName>
        <fullName evidence="2">Uncharacterized protein</fullName>
    </submittedName>
</protein>
<dbReference type="Proteomes" id="UP000033947">
    <property type="component" value="Unassembled WGS sequence"/>
</dbReference>
<dbReference type="EMBL" id="LCBB01000007">
    <property type="protein sequence ID" value="KKS02974.1"/>
    <property type="molecule type" value="Genomic_DNA"/>
</dbReference>
<evidence type="ECO:0000256" key="1">
    <source>
        <dbReference type="SAM" id="MobiDB-lite"/>
    </source>
</evidence>
<dbReference type="AlphaFoldDB" id="A0A0G0VPY9"/>
<feature type="region of interest" description="Disordered" evidence="1">
    <location>
        <begin position="95"/>
        <end position="115"/>
    </location>
</feature>
<gene>
    <name evidence="2" type="ORF">UU55_C0007G0019</name>
</gene>
<comment type="caution">
    <text evidence="2">The sequence shown here is derived from an EMBL/GenBank/DDBJ whole genome shotgun (WGS) entry which is preliminary data.</text>
</comment>
<proteinExistence type="predicted"/>
<evidence type="ECO:0000313" key="2">
    <source>
        <dbReference type="EMBL" id="KKS02974.1"/>
    </source>
</evidence>
<organism evidence="2 3">
    <name type="scientific">candidate division WWE3 bacterium GW2011_GWC2_41_23</name>
    <dbReference type="NCBI Taxonomy" id="1619123"/>
    <lineage>
        <taxon>Bacteria</taxon>
        <taxon>Katanobacteria</taxon>
    </lineage>
</organism>
<accession>A0A0G0VPY9</accession>
<name>A0A0G0VPY9_UNCKA</name>
<reference evidence="2 3" key="1">
    <citation type="journal article" date="2015" name="Nature">
        <title>rRNA introns, odd ribosomes, and small enigmatic genomes across a large radiation of phyla.</title>
        <authorList>
            <person name="Brown C.T."/>
            <person name="Hug L.A."/>
            <person name="Thomas B.C."/>
            <person name="Sharon I."/>
            <person name="Castelle C.J."/>
            <person name="Singh A."/>
            <person name="Wilkins M.J."/>
            <person name="Williams K.H."/>
            <person name="Banfield J.F."/>
        </authorList>
    </citation>
    <scope>NUCLEOTIDE SEQUENCE [LARGE SCALE GENOMIC DNA]</scope>
</reference>
<feature type="compositionally biased region" description="Polar residues" evidence="1">
    <location>
        <begin position="99"/>
        <end position="114"/>
    </location>
</feature>
<sequence length="286" mass="31040">MTTIPTIPAFPQLPEGIPPMPSIEGVAEKSSEVVGLISKGAEGAVRNVGHFGDGLKSSLEKELSPSDAQNIANDMAAVDRSAKEAFEQLQEEVRKISGNGESHTPPRTETTSNKPPAEVLRGEVVFSNGEWLADDINEQTKKWLNSHNYGEFAGEFTGEEKQKARDFGKGVYQNAEEKVKAGKHPVDENPLEALKKIETDGDDGESMRLLIRIAVRAGIKIATIIAQNIAKDKDVPKELRIAAGIFADSMGMVDQIVAGDEHTNLGQDISRYIKERNAAKLSEHGE</sequence>
<evidence type="ECO:0000313" key="3">
    <source>
        <dbReference type="Proteomes" id="UP000033947"/>
    </source>
</evidence>